<feature type="chain" id="PRO_5045809912" evidence="1">
    <location>
        <begin position="23"/>
        <end position="261"/>
    </location>
</feature>
<gene>
    <name evidence="2" type="ORF">ACFO3O_04145</name>
</gene>
<dbReference type="Proteomes" id="UP001596043">
    <property type="component" value="Unassembled WGS sequence"/>
</dbReference>
<dbReference type="GO" id="GO:0008237">
    <property type="term" value="F:metallopeptidase activity"/>
    <property type="evidence" value="ECO:0007669"/>
    <property type="project" value="UniProtKB-KW"/>
</dbReference>
<proteinExistence type="predicted"/>
<protein>
    <submittedName>
        <fullName evidence="2">Membrane metalloprotease</fullName>
    </submittedName>
</protein>
<dbReference type="PROSITE" id="PS51257">
    <property type="entry name" value="PROKAR_LIPOPROTEIN"/>
    <property type="match status" value="1"/>
</dbReference>
<evidence type="ECO:0000256" key="1">
    <source>
        <dbReference type="SAM" id="SignalP"/>
    </source>
</evidence>
<reference evidence="3" key="1">
    <citation type="journal article" date="2019" name="Int. J. Syst. Evol. Microbiol.">
        <title>The Global Catalogue of Microorganisms (GCM) 10K type strain sequencing project: providing services to taxonomists for standard genome sequencing and annotation.</title>
        <authorList>
            <consortium name="The Broad Institute Genomics Platform"/>
            <consortium name="The Broad Institute Genome Sequencing Center for Infectious Disease"/>
            <person name="Wu L."/>
            <person name="Ma J."/>
        </authorList>
    </citation>
    <scope>NUCLEOTIDE SEQUENCE [LARGE SCALE GENOMIC DNA]</scope>
    <source>
        <strain evidence="3">YJ-61-S</strain>
    </source>
</reference>
<organism evidence="2 3">
    <name type="scientific">Dokdonia ponticola</name>
    <dbReference type="NCBI Taxonomy" id="2041041"/>
    <lineage>
        <taxon>Bacteria</taxon>
        <taxon>Pseudomonadati</taxon>
        <taxon>Bacteroidota</taxon>
        <taxon>Flavobacteriia</taxon>
        <taxon>Flavobacteriales</taxon>
        <taxon>Flavobacteriaceae</taxon>
        <taxon>Dokdonia</taxon>
    </lineage>
</organism>
<sequence length="261" mass="28654">MILKRLRFPMLMLLCAAFTVVGCGNDDEATPPETNTNTTANQQPLGTSANDLLAATAFRSLRLELAYADGFRPTQTTIDLIQSFLEERLDKPDGITIVERLITPTETAPYDINEIVAIEDANRTVFNNGDEIGVWMFFSDGISASNSGNSFVLGTAYRNTSMVIYEKTFIDLANTSPTPINRTLLETSTLRHEFGHIFGLVNVGTPLTSDHEDEDNPRHCNVEGCLMFFQTVTSIFNTSDVATIPDFDPLCIADLQANGGL</sequence>
<keyword evidence="2" id="KW-0378">Hydrolase</keyword>
<keyword evidence="2" id="KW-0645">Protease</keyword>
<feature type="signal peptide" evidence="1">
    <location>
        <begin position="1"/>
        <end position="22"/>
    </location>
</feature>
<dbReference type="SUPFAM" id="SSF55486">
    <property type="entry name" value="Metalloproteases ('zincins'), catalytic domain"/>
    <property type="match status" value="1"/>
</dbReference>
<keyword evidence="3" id="KW-1185">Reference proteome</keyword>
<comment type="caution">
    <text evidence="2">The sequence shown here is derived from an EMBL/GenBank/DDBJ whole genome shotgun (WGS) entry which is preliminary data.</text>
</comment>
<dbReference type="InterPro" id="IPR024079">
    <property type="entry name" value="MetalloPept_cat_dom_sf"/>
</dbReference>
<keyword evidence="2" id="KW-0482">Metalloprotease</keyword>
<dbReference type="EMBL" id="JBHSFV010000002">
    <property type="protein sequence ID" value="MFC4633082.1"/>
    <property type="molecule type" value="Genomic_DNA"/>
</dbReference>
<keyword evidence="1" id="KW-0732">Signal</keyword>
<evidence type="ECO:0000313" key="3">
    <source>
        <dbReference type="Proteomes" id="UP001596043"/>
    </source>
</evidence>
<accession>A0ABV9HSF4</accession>
<dbReference type="Gene3D" id="3.40.390.10">
    <property type="entry name" value="Collagenase (Catalytic Domain)"/>
    <property type="match status" value="1"/>
</dbReference>
<evidence type="ECO:0000313" key="2">
    <source>
        <dbReference type="EMBL" id="MFC4633082.1"/>
    </source>
</evidence>
<dbReference type="RefSeq" id="WP_379977269.1">
    <property type="nucleotide sequence ID" value="NZ_JBHSFV010000002.1"/>
</dbReference>
<name>A0ABV9HSF4_9FLAO</name>